<evidence type="ECO:0000256" key="3">
    <source>
        <dbReference type="ARBA" id="ARBA00022722"/>
    </source>
</evidence>
<keyword evidence="6" id="KW-0460">Magnesium</keyword>
<dbReference type="SUPFAM" id="SSF88723">
    <property type="entry name" value="PIN domain-like"/>
    <property type="match status" value="1"/>
</dbReference>
<dbReference type="InterPro" id="IPR050556">
    <property type="entry name" value="Type_II_TA_system_RNase"/>
</dbReference>
<dbReference type="InterPro" id="IPR022907">
    <property type="entry name" value="VapC_family"/>
</dbReference>
<feature type="domain" description="PIN" evidence="8">
    <location>
        <begin position="24"/>
        <end position="129"/>
    </location>
</feature>
<evidence type="ECO:0000313" key="9">
    <source>
        <dbReference type="EMBL" id="KKK93432.1"/>
    </source>
</evidence>
<gene>
    <name evidence="9" type="ORF">LCGC14_2692960</name>
</gene>
<dbReference type="GO" id="GO:0046872">
    <property type="term" value="F:metal ion binding"/>
    <property type="evidence" value="ECO:0007669"/>
    <property type="project" value="UniProtKB-KW"/>
</dbReference>
<evidence type="ECO:0000256" key="4">
    <source>
        <dbReference type="ARBA" id="ARBA00022723"/>
    </source>
</evidence>
<dbReference type="CDD" id="cd18741">
    <property type="entry name" value="PIN_VapC4-5_FitB-like"/>
    <property type="match status" value="1"/>
</dbReference>
<dbReference type="EMBL" id="LAZR01047776">
    <property type="protein sequence ID" value="KKK93432.1"/>
    <property type="molecule type" value="Genomic_DNA"/>
</dbReference>
<reference evidence="9" key="1">
    <citation type="journal article" date="2015" name="Nature">
        <title>Complex archaea that bridge the gap between prokaryotes and eukaryotes.</title>
        <authorList>
            <person name="Spang A."/>
            <person name="Saw J.H."/>
            <person name="Jorgensen S.L."/>
            <person name="Zaremba-Niedzwiedzka K."/>
            <person name="Martijn J."/>
            <person name="Lind A.E."/>
            <person name="van Eijk R."/>
            <person name="Schleper C."/>
            <person name="Guy L."/>
            <person name="Ettema T.J."/>
        </authorList>
    </citation>
    <scope>NUCLEOTIDE SEQUENCE</scope>
</reference>
<keyword evidence="3" id="KW-0540">Nuclease</keyword>
<dbReference type="InterPro" id="IPR002716">
    <property type="entry name" value="PIN_dom"/>
</dbReference>
<evidence type="ECO:0000256" key="5">
    <source>
        <dbReference type="ARBA" id="ARBA00022801"/>
    </source>
</evidence>
<comment type="similarity">
    <text evidence="7">Belongs to the PINc/VapC protein family.</text>
</comment>
<dbReference type="AlphaFoldDB" id="A0A0F8ZI08"/>
<name>A0A0F8ZI08_9ZZZZ</name>
<dbReference type="Gene3D" id="3.40.50.1010">
    <property type="entry name" value="5'-nuclease"/>
    <property type="match status" value="1"/>
</dbReference>
<evidence type="ECO:0000256" key="1">
    <source>
        <dbReference type="ARBA" id="ARBA00001946"/>
    </source>
</evidence>
<dbReference type="InterPro" id="IPR029060">
    <property type="entry name" value="PIN-like_dom_sf"/>
</dbReference>
<evidence type="ECO:0000256" key="7">
    <source>
        <dbReference type="ARBA" id="ARBA00038093"/>
    </source>
</evidence>
<comment type="caution">
    <text evidence="9">The sequence shown here is derived from an EMBL/GenBank/DDBJ whole genome shotgun (WGS) entry which is preliminary data.</text>
</comment>
<dbReference type="Pfam" id="PF01850">
    <property type="entry name" value="PIN"/>
    <property type="match status" value="1"/>
</dbReference>
<evidence type="ECO:0000259" key="8">
    <source>
        <dbReference type="Pfam" id="PF01850"/>
    </source>
</evidence>
<accession>A0A0F8ZI08</accession>
<dbReference type="HAMAP" id="MF_00265">
    <property type="entry name" value="VapC_Nob1"/>
    <property type="match status" value="1"/>
</dbReference>
<evidence type="ECO:0000256" key="6">
    <source>
        <dbReference type="ARBA" id="ARBA00022842"/>
    </source>
</evidence>
<keyword evidence="5" id="KW-0378">Hydrolase</keyword>
<keyword evidence="4" id="KW-0479">Metal-binding</keyword>
<sequence>MTTCLTSARFALSGIEAEAMSKAMLVDTDVMIDYLRGHGRAVALVRKHADRIILSSVVVAELYAGVKGSREQTILDDLVSLFPVVPMTVEIARNAGLFRRDYGKSHGVGLADAILAATAQSETAELCTLNVKHYPMMKGLKPAHARKK</sequence>
<comment type="cofactor">
    <cofactor evidence="1">
        <name>Mg(2+)</name>
        <dbReference type="ChEBI" id="CHEBI:18420"/>
    </cofactor>
</comment>
<proteinExistence type="inferred from homology"/>
<evidence type="ECO:0000256" key="2">
    <source>
        <dbReference type="ARBA" id="ARBA00022649"/>
    </source>
</evidence>
<organism evidence="9">
    <name type="scientific">marine sediment metagenome</name>
    <dbReference type="NCBI Taxonomy" id="412755"/>
    <lineage>
        <taxon>unclassified sequences</taxon>
        <taxon>metagenomes</taxon>
        <taxon>ecological metagenomes</taxon>
    </lineage>
</organism>
<dbReference type="PANTHER" id="PTHR33653:SF1">
    <property type="entry name" value="RIBONUCLEASE VAPC2"/>
    <property type="match status" value="1"/>
</dbReference>
<dbReference type="GO" id="GO:0004540">
    <property type="term" value="F:RNA nuclease activity"/>
    <property type="evidence" value="ECO:0007669"/>
    <property type="project" value="InterPro"/>
</dbReference>
<dbReference type="GO" id="GO:0016787">
    <property type="term" value="F:hydrolase activity"/>
    <property type="evidence" value="ECO:0007669"/>
    <property type="project" value="UniProtKB-KW"/>
</dbReference>
<protein>
    <recommendedName>
        <fullName evidence="8">PIN domain-containing protein</fullName>
    </recommendedName>
</protein>
<dbReference type="PANTHER" id="PTHR33653">
    <property type="entry name" value="RIBONUCLEASE VAPC2"/>
    <property type="match status" value="1"/>
</dbReference>
<keyword evidence="2" id="KW-1277">Toxin-antitoxin system</keyword>